<keyword evidence="7" id="KW-1185">Reference proteome</keyword>
<dbReference type="AlphaFoldDB" id="A0A024H6E2"/>
<accession>A0A024H6E2</accession>
<comment type="caution">
    <text evidence="6">The sequence shown here is derived from an EMBL/GenBank/DDBJ whole genome shotgun (WGS) entry which is preliminary data.</text>
</comment>
<evidence type="ECO:0000256" key="3">
    <source>
        <dbReference type="ARBA" id="ARBA00022448"/>
    </source>
</evidence>
<dbReference type="STRING" id="861266.ARTSIC4J27_3540"/>
<dbReference type="Pfam" id="PF00496">
    <property type="entry name" value="SBP_bac_5"/>
    <property type="match status" value="1"/>
</dbReference>
<dbReference type="InterPro" id="IPR030678">
    <property type="entry name" value="Peptide/Ni-bd"/>
</dbReference>
<keyword evidence="4" id="KW-0732">Signal</keyword>
<keyword evidence="3" id="KW-0813">Transport</keyword>
<dbReference type="EMBL" id="CAQI01000053">
    <property type="protein sequence ID" value="CCQ47548.1"/>
    <property type="molecule type" value="Genomic_DNA"/>
</dbReference>
<organism evidence="6 7">
    <name type="scientific">Pseudarthrobacter siccitolerans</name>
    <dbReference type="NCBI Taxonomy" id="861266"/>
    <lineage>
        <taxon>Bacteria</taxon>
        <taxon>Bacillati</taxon>
        <taxon>Actinomycetota</taxon>
        <taxon>Actinomycetes</taxon>
        <taxon>Micrococcales</taxon>
        <taxon>Micrococcaceae</taxon>
        <taxon>Pseudarthrobacter</taxon>
    </lineage>
</organism>
<comment type="subcellular location">
    <subcellularLocation>
        <location evidence="1">Cell envelope</location>
    </subcellularLocation>
</comment>
<dbReference type="PIRSF" id="PIRSF002741">
    <property type="entry name" value="MppA"/>
    <property type="match status" value="1"/>
</dbReference>
<dbReference type="GO" id="GO:1904680">
    <property type="term" value="F:peptide transmembrane transporter activity"/>
    <property type="evidence" value="ECO:0007669"/>
    <property type="project" value="TreeGrafter"/>
</dbReference>
<feature type="domain" description="Solute-binding protein family 5" evidence="5">
    <location>
        <begin position="105"/>
        <end position="440"/>
    </location>
</feature>
<dbReference type="GO" id="GO:0015833">
    <property type="term" value="P:peptide transport"/>
    <property type="evidence" value="ECO:0007669"/>
    <property type="project" value="TreeGrafter"/>
</dbReference>
<evidence type="ECO:0000259" key="5">
    <source>
        <dbReference type="Pfam" id="PF00496"/>
    </source>
</evidence>
<proteinExistence type="inferred from homology"/>
<sequence length="533" mass="57226">MVHATMLSFPTPSFDKSFKEPTMKLGPKAAAAALVLSASLALTACGGGSAGAGSTAAGGKTVTALTLGTLRDITSWDPAQAHVGHALQPYQAAYDSLILREPDGKLSPMLATEWKYNDTNTKLTVDLRTDVTFSDGAKFDAEAAKANLDHFKKANGPQMAQLASVSDVAVVDADTIDINLSAAEPALEYFLSQAAGLMGSPKALGTDAIKTEPVGSGPYVMDKAATVKDSQTVFNARKDYWNNDLQKYQKLTLKILTDPTARTNALVSGQIDATLLDPKNGKQAEGAKMKLETNQVDWSGLLLLDRDGTKNPALADVKVRQAINYAFDRKTILDQVMLGQGTPTSQPFGKDSGAWSEELENYYSYDPAKAKQLLKESGFEGNVTIDVPTLPGAETLISVLKQQLADVGVTLNPGAAITNTFTADVAAQKYHALFFNLFQGEPTVAIDQIVSTKALYNPFKNATPELDAKIQAVRTGGEDAGKLAQEVNKYVVEQAWFAPLFRVNQMYYHNDKVNVTPQVQQAVPSIYNYSPAK</sequence>
<dbReference type="GO" id="GO:0042597">
    <property type="term" value="C:periplasmic space"/>
    <property type="evidence" value="ECO:0007669"/>
    <property type="project" value="UniProtKB-ARBA"/>
</dbReference>
<evidence type="ECO:0000313" key="7">
    <source>
        <dbReference type="Proteomes" id="UP000035722"/>
    </source>
</evidence>
<dbReference type="InterPro" id="IPR039424">
    <property type="entry name" value="SBP_5"/>
</dbReference>
<name>A0A024H6E2_9MICC</name>
<dbReference type="PANTHER" id="PTHR30290">
    <property type="entry name" value="PERIPLASMIC BINDING COMPONENT OF ABC TRANSPORTER"/>
    <property type="match status" value="1"/>
</dbReference>
<dbReference type="InterPro" id="IPR000914">
    <property type="entry name" value="SBP_5_dom"/>
</dbReference>
<protein>
    <submittedName>
        <fullName evidence="6">Bacterial extracellular solute-binding s, 5 Middle family protein</fullName>
    </submittedName>
</protein>
<dbReference type="CDD" id="cd08496">
    <property type="entry name" value="PBP2_NikA_DppA_OppA_like_9"/>
    <property type="match status" value="1"/>
</dbReference>
<dbReference type="Gene3D" id="3.10.105.10">
    <property type="entry name" value="Dipeptide-binding Protein, Domain 3"/>
    <property type="match status" value="1"/>
</dbReference>
<reference evidence="7" key="1">
    <citation type="journal article" date="2014" name="Genome Announc.">
        <title>Genome Sequence of Arthrobacter siccitolerans 4J27, a Xeroprotectant-Producing Desiccation-Tolerant Microorganism.</title>
        <authorList>
            <person name="Manzanera M."/>
            <person name="Santa-Cruz-Calvo L."/>
            <person name="Vilchez J.I."/>
            <person name="Garcia-Fontana C."/>
            <person name="Silva-Castro G.A."/>
            <person name="Calvo C."/>
            <person name="Gonzalez-Lopez J."/>
        </authorList>
    </citation>
    <scope>NUCLEOTIDE SEQUENCE [LARGE SCALE GENOMIC DNA]</scope>
    <source>
        <strain evidence="7">4J27</strain>
    </source>
</reference>
<evidence type="ECO:0000313" key="6">
    <source>
        <dbReference type="EMBL" id="CCQ47548.1"/>
    </source>
</evidence>
<dbReference type="SUPFAM" id="SSF53850">
    <property type="entry name" value="Periplasmic binding protein-like II"/>
    <property type="match status" value="1"/>
</dbReference>
<dbReference type="GO" id="GO:0043190">
    <property type="term" value="C:ATP-binding cassette (ABC) transporter complex"/>
    <property type="evidence" value="ECO:0007669"/>
    <property type="project" value="InterPro"/>
</dbReference>
<dbReference type="PANTHER" id="PTHR30290:SF10">
    <property type="entry name" value="PERIPLASMIC OLIGOPEPTIDE-BINDING PROTEIN-RELATED"/>
    <property type="match status" value="1"/>
</dbReference>
<dbReference type="Proteomes" id="UP000035722">
    <property type="component" value="Unassembled WGS sequence"/>
</dbReference>
<evidence type="ECO:0000256" key="1">
    <source>
        <dbReference type="ARBA" id="ARBA00004196"/>
    </source>
</evidence>
<gene>
    <name evidence="6" type="ORF">ARTSIC4J27_3540</name>
</gene>
<evidence type="ECO:0000256" key="2">
    <source>
        <dbReference type="ARBA" id="ARBA00005695"/>
    </source>
</evidence>
<dbReference type="Gene3D" id="3.40.190.10">
    <property type="entry name" value="Periplasmic binding protein-like II"/>
    <property type="match status" value="1"/>
</dbReference>
<dbReference type="GO" id="GO:0030313">
    <property type="term" value="C:cell envelope"/>
    <property type="evidence" value="ECO:0007669"/>
    <property type="project" value="UniProtKB-SubCell"/>
</dbReference>
<evidence type="ECO:0000256" key="4">
    <source>
        <dbReference type="ARBA" id="ARBA00022729"/>
    </source>
</evidence>
<comment type="similarity">
    <text evidence="2">Belongs to the bacterial solute-binding protein 5 family.</text>
</comment>